<evidence type="ECO:0000313" key="4">
    <source>
        <dbReference type="Proteomes" id="UP000008044"/>
    </source>
</evidence>
<evidence type="ECO:0008006" key="6">
    <source>
        <dbReference type="Google" id="ProtNLM"/>
    </source>
</evidence>
<keyword evidence="1" id="KW-0732">Signal</keyword>
<sequence>MRHIAFYSLCIGIIHSFFFASSVNAASFDCKKAEGKIDRTICNHPELSSLDEEMSALYFSIKNDPIIPPENLKIRQKTFLSARNACAREKNVSTCLEDSYQEIINEYQQTPRSTDIDNFQFSMNIKKRYIRFDLSYPEWPYLADVYVTAAGCSEGTWCESNGYLAVKDTTTELITQVIYLPRAFFFMEAGGYNKIRISYNKKMKGLLSIFDDTQGDDVNIIIPCASGSGKANEMDFQYRNNRVYFLIDKNSCARKID</sequence>
<reference evidence="2 4" key="1">
    <citation type="journal article" date="2012" name="J. Bacteriol.">
        <title>Genome sequence of Pectobacterium sp. strain SCC3193.</title>
        <authorList>
            <person name="Koskinen J.P."/>
            <person name="Laine P."/>
            <person name="Niemi O."/>
            <person name="Nykyri J."/>
            <person name="Harjunpaa H."/>
            <person name="Auvinen P."/>
            <person name="Paulin L."/>
            <person name="Pirhonen M."/>
            <person name="Palva T."/>
            <person name="Holm L."/>
        </authorList>
    </citation>
    <scope>NUCLEOTIDE SEQUENCE [LARGE SCALE GENOMIC DNA]</scope>
    <source>
        <strain evidence="2 4">SCC3193</strain>
    </source>
</reference>
<dbReference type="EMBL" id="WABS01000028">
    <property type="protein sequence ID" value="MBI0555711.1"/>
    <property type="molecule type" value="Genomic_DNA"/>
</dbReference>
<reference evidence="5" key="3">
    <citation type="submission" date="2023-07" db="EMBL/GenBank/DDBJ databases">
        <title>Identification of Pectobacterium versatile causing blackleg of potato from New York State with a whole genome sequencing approach.</title>
        <authorList>
            <person name="Ma X."/>
            <person name="Swingle B."/>
        </authorList>
    </citation>
    <scope>NUCLEOTIDE SEQUENCE [LARGE SCALE GENOMIC DNA]</scope>
    <source>
        <strain evidence="5">NY1588A</strain>
    </source>
</reference>
<protein>
    <recommendedName>
        <fullName evidence="6">DUF1311 domain-containing protein</fullName>
    </recommendedName>
</protein>
<dbReference type="PANTHER" id="PTHR37549:SF1">
    <property type="entry name" value="LIPOPROTEIN LPRI"/>
    <property type="match status" value="1"/>
</dbReference>
<name>A0A0H3I447_PECPM</name>
<reference evidence="3" key="4">
    <citation type="submission" date="2024-05" db="EMBL/GenBank/DDBJ databases">
        <title>Identification of Pectobacterium versatile causing blackleg of potato from New York State with a whole genome sequencing approach.</title>
        <authorList>
            <person name="Ma X."/>
            <person name="Swingle B."/>
        </authorList>
    </citation>
    <scope>NUCLEOTIDE SEQUENCE</scope>
    <source>
        <strain evidence="3">NY1588A</strain>
    </source>
</reference>
<evidence type="ECO:0000256" key="1">
    <source>
        <dbReference type="SAM" id="SignalP"/>
    </source>
</evidence>
<gene>
    <name evidence="2" type="ordered locus">W5S_2019</name>
    <name evidence="3" type="ORF">F6Q06_14600</name>
</gene>
<dbReference type="eggNOG" id="COG4461">
    <property type="taxonomic scope" value="Bacteria"/>
</dbReference>
<evidence type="ECO:0000313" key="2">
    <source>
        <dbReference type="EMBL" id="AFI90109.1"/>
    </source>
</evidence>
<dbReference type="Proteomes" id="UP000008044">
    <property type="component" value="Chromosome"/>
</dbReference>
<dbReference type="Proteomes" id="UP001194579">
    <property type="component" value="Unassembled WGS sequence"/>
</dbReference>
<keyword evidence="5" id="KW-1185">Reference proteome</keyword>
<organism evidence="2 4">
    <name type="scientific">Pectobacterium parmentieri</name>
    <dbReference type="NCBI Taxonomy" id="1905730"/>
    <lineage>
        <taxon>Bacteria</taxon>
        <taxon>Pseudomonadati</taxon>
        <taxon>Pseudomonadota</taxon>
        <taxon>Gammaproteobacteria</taxon>
        <taxon>Enterobacterales</taxon>
        <taxon>Pectobacteriaceae</taxon>
        <taxon>Pectobacterium</taxon>
    </lineage>
</organism>
<dbReference type="InterPro" id="IPR052755">
    <property type="entry name" value="Lysozyme_Inhibitor_LprI"/>
</dbReference>
<evidence type="ECO:0000313" key="5">
    <source>
        <dbReference type="Proteomes" id="UP001194579"/>
    </source>
</evidence>
<dbReference type="EMBL" id="CP003415">
    <property type="protein sequence ID" value="AFI90109.1"/>
    <property type="molecule type" value="Genomic_DNA"/>
</dbReference>
<dbReference type="HOGENOM" id="CLU_1081195_0_0_6"/>
<dbReference type="GO" id="GO:0005576">
    <property type="term" value="C:extracellular region"/>
    <property type="evidence" value="ECO:0007669"/>
    <property type="project" value="TreeGrafter"/>
</dbReference>
<dbReference type="KEGG" id="pec:W5S_2019"/>
<dbReference type="STRING" id="1905730.W5S_2019"/>
<reference evidence="2" key="2">
    <citation type="submission" date="2012-03" db="EMBL/GenBank/DDBJ databases">
        <authorList>
            <person name="Koskinen P."/>
            <person name="Laine P."/>
            <person name="Niemi O."/>
            <person name="Nykyri J."/>
            <person name="Harjunpaa H."/>
            <person name="Auvinen P."/>
            <person name="Paulin L."/>
            <person name="Pirhonen M."/>
            <person name="Palva T."/>
            <person name="Holm L."/>
        </authorList>
    </citation>
    <scope>NUCLEOTIDE SEQUENCE</scope>
    <source>
        <strain evidence="2">SCC3193</strain>
    </source>
</reference>
<evidence type="ECO:0000313" key="3">
    <source>
        <dbReference type="EMBL" id="MBI0555711.1"/>
    </source>
</evidence>
<feature type="signal peptide" evidence="1">
    <location>
        <begin position="1"/>
        <end position="25"/>
    </location>
</feature>
<feature type="chain" id="PRO_5002611745" description="DUF1311 domain-containing protein" evidence="1">
    <location>
        <begin position="26"/>
        <end position="257"/>
    </location>
</feature>
<accession>A0A0H3I447</accession>
<dbReference type="PATRIC" id="fig|1166016.3.peg.2035"/>
<dbReference type="AlphaFoldDB" id="A0A0H3I447"/>
<dbReference type="RefSeq" id="WP_014699725.1">
    <property type="nucleotide sequence ID" value="NC_017845.1"/>
</dbReference>
<dbReference type="PANTHER" id="PTHR37549">
    <property type="entry name" value="LIPOPROTEIN LPRI"/>
    <property type="match status" value="1"/>
</dbReference>
<proteinExistence type="predicted"/>